<dbReference type="GO" id="GO:0008982">
    <property type="term" value="F:protein-N(PI)-phosphohistidine-sugar phosphotransferase activity"/>
    <property type="evidence" value="ECO:0007669"/>
    <property type="project" value="InterPro"/>
</dbReference>
<feature type="domain" description="Phosphotransferase system EIIC" evidence="9">
    <location>
        <begin position="30"/>
        <end position="337"/>
    </location>
</feature>
<evidence type="ECO:0000256" key="2">
    <source>
        <dbReference type="ARBA" id="ARBA00022448"/>
    </source>
</evidence>
<name>A0A942Z9P5_9FIRM</name>
<evidence type="ECO:0000256" key="8">
    <source>
        <dbReference type="SAM" id="Phobius"/>
    </source>
</evidence>
<evidence type="ECO:0000259" key="9">
    <source>
        <dbReference type="Pfam" id="PF13303"/>
    </source>
</evidence>
<keyword evidence="5 8" id="KW-0812">Transmembrane</keyword>
<evidence type="ECO:0000313" key="11">
    <source>
        <dbReference type="Proteomes" id="UP000724672"/>
    </source>
</evidence>
<proteinExistence type="predicted"/>
<dbReference type="GO" id="GO:0009401">
    <property type="term" value="P:phosphoenolpyruvate-dependent sugar phosphotransferase system"/>
    <property type="evidence" value="ECO:0007669"/>
    <property type="project" value="InterPro"/>
</dbReference>
<feature type="transmembrane region" description="Helical" evidence="8">
    <location>
        <begin position="61"/>
        <end position="83"/>
    </location>
</feature>
<sequence>MFSVIKGLGLLVLTLILFSVFSLKVKKGDKAMSGLAGAAVATFLVEAVHKYISGDFLGFDFLGEVGLSSGSMGGVIAVILVGLNMGVNPIYAAVAGAAMSGLGILPGFIAGYTIGLLGPHLERVLPKGLDIILGALLIAPLARVIGVVSTPLVDSTLLSIGEMIQVAATQSPILMGFFLGGIMKIMCTSPLSSMALTAMLGLQGLAMGIASIASFAGAFTNGIVFKRLKLGEKGSTLAVMLEPLTQADIITKNPLPIYISDFIGGGLGGVVAAYLGIVNNAPGTASPIPGMLAPFGFNAPSTVILALTLAAVGGIIGGYVGTYIYITYRKLKNIKANSSKNNDLVLE</sequence>
<dbReference type="GO" id="GO:0005886">
    <property type="term" value="C:plasma membrane"/>
    <property type="evidence" value="ECO:0007669"/>
    <property type="project" value="UniProtKB-SubCell"/>
</dbReference>
<reference evidence="10" key="1">
    <citation type="submission" date="2019-12" db="EMBL/GenBank/DDBJ databases">
        <title>Clostridiaceae gen. nov. sp. nov., isolated from sediment in Xinjiang, China.</title>
        <authorList>
            <person name="Zhang R."/>
        </authorList>
    </citation>
    <scope>NUCLEOTIDE SEQUENCE</scope>
    <source>
        <strain evidence="10">D2Q-11</strain>
    </source>
</reference>
<dbReference type="PANTHER" id="PTHR40063">
    <property type="entry name" value="MEMBRANE PROTEIN-RELATED"/>
    <property type="match status" value="1"/>
</dbReference>
<dbReference type="Proteomes" id="UP000724672">
    <property type="component" value="Unassembled WGS sequence"/>
</dbReference>
<keyword evidence="6 8" id="KW-1133">Transmembrane helix</keyword>
<evidence type="ECO:0000313" key="10">
    <source>
        <dbReference type="EMBL" id="MBS4539543.1"/>
    </source>
</evidence>
<keyword evidence="2" id="KW-0813">Transport</keyword>
<keyword evidence="11" id="KW-1185">Reference proteome</keyword>
<dbReference type="PANTHER" id="PTHR40063:SF1">
    <property type="entry name" value="MEMBRANE PROTEIN"/>
    <property type="match status" value="1"/>
</dbReference>
<comment type="subcellular location">
    <subcellularLocation>
        <location evidence="1">Cell membrane</location>
        <topology evidence="1">Multi-pass membrane protein</topology>
    </subcellularLocation>
</comment>
<protein>
    <submittedName>
        <fullName evidence="10">PTS sugar transporter subunit IIC</fullName>
    </submittedName>
</protein>
<evidence type="ECO:0000256" key="4">
    <source>
        <dbReference type="ARBA" id="ARBA00022597"/>
    </source>
</evidence>
<dbReference type="Pfam" id="PF13303">
    <property type="entry name" value="PTS_EIIC_2"/>
    <property type="match status" value="1"/>
</dbReference>
<gene>
    <name evidence="10" type="ORF">GOQ27_13790</name>
</gene>
<feature type="transmembrane region" description="Helical" evidence="8">
    <location>
        <begin position="303"/>
        <end position="326"/>
    </location>
</feature>
<keyword evidence="3" id="KW-1003">Cell membrane</keyword>
<evidence type="ECO:0000256" key="6">
    <source>
        <dbReference type="ARBA" id="ARBA00022989"/>
    </source>
</evidence>
<evidence type="ECO:0000256" key="5">
    <source>
        <dbReference type="ARBA" id="ARBA00022692"/>
    </source>
</evidence>
<evidence type="ECO:0000256" key="3">
    <source>
        <dbReference type="ARBA" id="ARBA00022475"/>
    </source>
</evidence>
<feature type="transmembrane region" description="Helical" evidence="8">
    <location>
        <begin position="195"/>
        <end position="219"/>
    </location>
</feature>
<dbReference type="InterPro" id="IPR003352">
    <property type="entry name" value="PTS_EIIC"/>
</dbReference>
<evidence type="ECO:0000256" key="7">
    <source>
        <dbReference type="ARBA" id="ARBA00023136"/>
    </source>
</evidence>
<dbReference type="RefSeq" id="WP_203367463.1">
    <property type="nucleotide sequence ID" value="NZ_WSFT01000051.1"/>
</dbReference>
<feature type="transmembrane region" description="Helical" evidence="8">
    <location>
        <begin position="89"/>
        <end position="117"/>
    </location>
</feature>
<dbReference type="EMBL" id="WSFT01000051">
    <property type="protein sequence ID" value="MBS4539543.1"/>
    <property type="molecule type" value="Genomic_DNA"/>
</dbReference>
<keyword evidence="4 10" id="KW-0762">Sugar transport</keyword>
<organism evidence="10 11">
    <name type="scientific">Anaeromonas frigoriresistens</name>
    <dbReference type="NCBI Taxonomy" id="2683708"/>
    <lineage>
        <taxon>Bacteria</taxon>
        <taxon>Bacillati</taxon>
        <taxon>Bacillota</taxon>
        <taxon>Tissierellia</taxon>
        <taxon>Tissierellales</taxon>
        <taxon>Thermohalobacteraceae</taxon>
        <taxon>Anaeromonas</taxon>
    </lineage>
</organism>
<evidence type="ECO:0000256" key="1">
    <source>
        <dbReference type="ARBA" id="ARBA00004651"/>
    </source>
</evidence>
<feature type="transmembrane region" description="Helical" evidence="8">
    <location>
        <begin position="164"/>
        <end position="183"/>
    </location>
</feature>
<keyword evidence="7 8" id="KW-0472">Membrane</keyword>
<accession>A0A942Z9P5</accession>
<feature type="transmembrane region" description="Helical" evidence="8">
    <location>
        <begin position="129"/>
        <end position="152"/>
    </location>
</feature>
<comment type="caution">
    <text evidence="10">The sequence shown here is derived from an EMBL/GenBank/DDBJ whole genome shotgun (WGS) entry which is preliminary data.</text>
</comment>
<dbReference type="AlphaFoldDB" id="A0A942Z9P5"/>